<dbReference type="Gene3D" id="1.10.10.2910">
    <property type="match status" value="1"/>
</dbReference>
<protein>
    <submittedName>
        <fullName evidence="2">Putative Xre family DNA-binding protein</fullName>
    </submittedName>
</protein>
<keyword evidence="2" id="KW-0238">DNA-binding</keyword>
<dbReference type="RefSeq" id="WP_007320325.1">
    <property type="nucleotide sequence ID" value="NZ_BAEE01000006.1"/>
</dbReference>
<dbReference type="InterPro" id="IPR010359">
    <property type="entry name" value="IrrE_HExxH"/>
</dbReference>
<keyword evidence="3" id="KW-1185">Reference proteome</keyword>
<dbReference type="OrthoDB" id="9794834at2"/>
<dbReference type="PANTHER" id="PTHR43236">
    <property type="entry name" value="ANTITOXIN HIGA1"/>
    <property type="match status" value="1"/>
</dbReference>
<dbReference type="STRING" id="1073574.GOARA_006_00040"/>
<gene>
    <name evidence="2" type="ORF">GOARA_006_00040</name>
</gene>
<evidence type="ECO:0000313" key="2">
    <source>
        <dbReference type="EMBL" id="GAB08245.1"/>
    </source>
</evidence>
<sequence length="176" mass="19708">MTAHVETADETTRSRLTYRAIAGYAEKIAERNGVVAENGHVDVRALLQQLGGEIQIDNGQESLTIRDVHDFTVHIPRHTSKLRDRFTIAHELGHYFLHFRAPDDRRRGPVIKRANRTGSNVAETQANVFASNLLMPAEQFRAAFEDADGDMREVAKIFEVSVPAAKVRASYLGLLE</sequence>
<dbReference type="GO" id="GO:0003677">
    <property type="term" value="F:DNA binding"/>
    <property type="evidence" value="ECO:0007669"/>
    <property type="project" value="UniProtKB-KW"/>
</dbReference>
<dbReference type="PANTHER" id="PTHR43236:SF1">
    <property type="entry name" value="BLL7220 PROTEIN"/>
    <property type="match status" value="1"/>
</dbReference>
<reference evidence="2 3" key="1">
    <citation type="submission" date="2011-11" db="EMBL/GenBank/DDBJ databases">
        <title>Whole genome shotgun sequence of Gordonia araii NBRC 100433.</title>
        <authorList>
            <person name="Yoshida Y."/>
            <person name="Hosoyama A."/>
            <person name="Tsuchikane K."/>
            <person name="Katsumata H."/>
            <person name="Yamazaki S."/>
            <person name="Fujita N."/>
        </authorList>
    </citation>
    <scope>NUCLEOTIDE SEQUENCE [LARGE SCALE GENOMIC DNA]</scope>
    <source>
        <strain evidence="2 3">NBRC 100433</strain>
    </source>
</reference>
<comment type="caution">
    <text evidence="2">The sequence shown here is derived from an EMBL/GenBank/DDBJ whole genome shotgun (WGS) entry which is preliminary data.</text>
</comment>
<dbReference type="InterPro" id="IPR052345">
    <property type="entry name" value="Rad_response_metalloprotease"/>
</dbReference>
<accession>G7GXC0</accession>
<feature type="domain" description="IrrE N-terminal-like" evidence="1">
    <location>
        <begin position="72"/>
        <end position="170"/>
    </location>
</feature>
<dbReference type="EMBL" id="BAEE01000006">
    <property type="protein sequence ID" value="GAB08245.1"/>
    <property type="molecule type" value="Genomic_DNA"/>
</dbReference>
<name>G7GXC0_9ACTN</name>
<dbReference type="Proteomes" id="UP000035088">
    <property type="component" value="Unassembled WGS sequence"/>
</dbReference>
<proteinExistence type="predicted"/>
<evidence type="ECO:0000259" key="1">
    <source>
        <dbReference type="Pfam" id="PF06114"/>
    </source>
</evidence>
<dbReference type="AlphaFoldDB" id="G7GXC0"/>
<dbReference type="Pfam" id="PF06114">
    <property type="entry name" value="Peptidase_M78"/>
    <property type="match status" value="1"/>
</dbReference>
<evidence type="ECO:0000313" key="3">
    <source>
        <dbReference type="Proteomes" id="UP000035088"/>
    </source>
</evidence>
<organism evidence="2 3">
    <name type="scientific">Gordonia araii NBRC 100433</name>
    <dbReference type="NCBI Taxonomy" id="1073574"/>
    <lineage>
        <taxon>Bacteria</taxon>
        <taxon>Bacillati</taxon>
        <taxon>Actinomycetota</taxon>
        <taxon>Actinomycetes</taxon>
        <taxon>Mycobacteriales</taxon>
        <taxon>Gordoniaceae</taxon>
        <taxon>Gordonia</taxon>
    </lineage>
</organism>